<evidence type="ECO:0000313" key="1">
    <source>
        <dbReference type="EMBL" id="CAG8748966.1"/>
    </source>
</evidence>
<keyword evidence="2" id="KW-1185">Reference proteome</keyword>
<sequence length="151" mass="17538">STSFRLSKELLNQARNRLLEFQEEKMEDMKPIIIKENVLAKPTSVIAELSESFLLAFVWSMEKNYSLRKDLIVGLNNYCTADLTIRPQELPRSPKGDHIQLWLLKLATARLPLVYMIFRQATFLTNTTIKFILRSNYFSMRQGNARIALPT</sequence>
<dbReference type="EMBL" id="CAJVPP010024144">
    <property type="protein sequence ID" value="CAG8748966.1"/>
    <property type="molecule type" value="Genomic_DNA"/>
</dbReference>
<evidence type="ECO:0000313" key="2">
    <source>
        <dbReference type="Proteomes" id="UP000789375"/>
    </source>
</evidence>
<dbReference type="Proteomes" id="UP000789375">
    <property type="component" value="Unassembled WGS sequence"/>
</dbReference>
<comment type="caution">
    <text evidence="1">The sequence shown here is derived from an EMBL/GenBank/DDBJ whole genome shotgun (WGS) entry which is preliminary data.</text>
</comment>
<organism evidence="1 2">
    <name type="scientific">Funneliformis mosseae</name>
    <name type="common">Endomycorrhizal fungus</name>
    <name type="synonym">Glomus mosseae</name>
    <dbReference type="NCBI Taxonomy" id="27381"/>
    <lineage>
        <taxon>Eukaryota</taxon>
        <taxon>Fungi</taxon>
        <taxon>Fungi incertae sedis</taxon>
        <taxon>Mucoromycota</taxon>
        <taxon>Glomeromycotina</taxon>
        <taxon>Glomeromycetes</taxon>
        <taxon>Glomerales</taxon>
        <taxon>Glomeraceae</taxon>
        <taxon>Funneliformis</taxon>
    </lineage>
</organism>
<reference evidence="1" key="1">
    <citation type="submission" date="2021-06" db="EMBL/GenBank/DDBJ databases">
        <authorList>
            <person name="Kallberg Y."/>
            <person name="Tangrot J."/>
            <person name="Rosling A."/>
        </authorList>
    </citation>
    <scope>NUCLEOTIDE SEQUENCE</scope>
    <source>
        <strain evidence="1">87-6 pot B 2015</strain>
    </source>
</reference>
<feature type="non-terminal residue" evidence="1">
    <location>
        <position position="1"/>
    </location>
</feature>
<gene>
    <name evidence="1" type="ORF">FMOSSE_LOCUS16547</name>
</gene>
<dbReference type="AlphaFoldDB" id="A0A9N9ITD6"/>
<name>A0A9N9ITD6_FUNMO</name>
<feature type="non-terminal residue" evidence="1">
    <location>
        <position position="151"/>
    </location>
</feature>
<proteinExistence type="predicted"/>
<accession>A0A9N9ITD6</accession>
<protein>
    <submittedName>
        <fullName evidence="1">5120_t:CDS:1</fullName>
    </submittedName>
</protein>